<dbReference type="CDD" id="cd08503">
    <property type="entry name" value="PBP2_NikA_DppA_OppA_like_17"/>
    <property type="match status" value="1"/>
</dbReference>
<dbReference type="Gene3D" id="3.90.76.10">
    <property type="entry name" value="Dipeptide-binding Protein, Domain 1"/>
    <property type="match status" value="1"/>
</dbReference>
<feature type="domain" description="Solute-binding protein family 5" evidence="1">
    <location>
        <begin position="122"/>
        <end position="461"/>
    </location>
</feature>
<dbReference type="GO" id="GO:1904680">
    <property type="term" value="F:peptide transmembrane transporter activity"/>
    <property type="evidence" value="ECO:0007669"/>
    <property type="project" value="TreeGrafter"/>
</dbReference>
<evidence type="ECO:0000259" key="1">
    <source>
        <dbReference type="Pfam" id="PF00496"/>
    </source>
</evidence>
<gene>
    <name evidence="2" type="ORF">EV645_1273</name>
</gene>
<organism evidence="2 3">
    <name type="scientific">Kribbella rubisoli</name>
    <dbReference type="NCBI Taxonomy" id="3075929"/>
    <lineage>
        <taxon>Bacteria</taxon>
        <taxon>Bacillati</taxon>
        <taxon>Actinomycetota</taxon>
        <taxon>Actinomycetes</taxon>
        <taxon>Propionibacteriales</taxon>
        <taxon>Kribbellaceae</taxon>
        <taxon>Kribbella</taxon>
    </lineage>
</organism>
<dbReference type="InterPro" id="IPR039424">
    <property type="entry name" value="SBP_5"/>
</dbReference>
<accession>A0A4Q7X7N2</accession>
<keyword evidence="3" id="KW-1185">Reference proteome</keyword>
<dbReference type="PIRSF" id="PIRSF002741">
    <property type="entry name" value="MppA"/>
    <property type="match status" value="1"/>
</dbReference>
<dbReference type="Gene3D" id="3.40.190.10">
    <property type="entry name" value="Periplasmic binding protein-like II"/>
    <property type="match status" value="1"/>
</dbReference>
<protein>
    <submittedName>
        <fullName evidence="2">Peptide/nickel transport system substrate-binding protein</fullName>
    </submittedName>
</protein>
<dbReference type="InterPro" id="IPR000914">
    <property type="entry name" value="SBP_5_dom"/>
</dbReference>
<dbReference type="PROSITE" id="PS51318">
    <property type="entry name" value="TAT"/>
    <property type="match status" value="1"/>
</dbReference>
<evidence type="ECO:0000313" key="3">
    <source>
        <dbReference type="Proteomes" id="UP000292027"/>
    </source>
</evidence>
<dbReference type="Pfam" id="PF00496">
    <property type="entry name" value="SBP_bac_5"/>
    <property type="match status" value="1"/>
</dbReference>
<dbReference type="InterPro" id="IPR030678">
    <property type="entry name" value="Peptide/Ni-bd"/>
</dbReference>
<proteinExistence type="predicted"/>
<dbReference type="PANTHER" id="PTHR30290">
    <property type="entry name" value="PERIPLASMIC BINDING COMPONENT OF ABC TRANSPORTER"/>
    <property type="match status" value="1"/>
</dbReference>
<reference evidence="2 3" key="1">
    <citation type="journal article" date="2015" name="Stand. Genomic Sci.">
        <title>Genomic Encyclopedia of Bacterial and Archaeal Type Strains, Phase III: the genomes of soil and plant-associated and newly described type strains.</title>
        <authorList>
            <person name="Whitman W.B."/>
            <person name="Woyke T."/>
            <person name="Klenk H.P."/>
            <person name="Zhou Y."/>
            <person name="Lilburn T.G."/>
            <person name="Beck B.J."/>
            <person name="De Vos P."/>
            <person name="Vandamme P."/>
            <person name="Eisen J.A."/>
            <person name="Garrity G."/>
            <person name="Hugenholtz P."/>
            <person name="Kyrpides N.C."/>
        </authorList>
    </citation>
    <scope>NUCLEOTIDE SEQUENCE [LARGE SCALE GENOMIC DNA]</scope>
    <source>
        <strain evidence="2 3">VKM Ac-2540</strain>
    </source>
</reference>
<dbReference type="Gene3D" id="3.10.105.10">
    <property type="entry name" value="Dipeptide-binding Protein, Domain 3"/>
    <property type="match status" value="1"/>
</dbReference>
<dbReference type="SUPFAM" id="SSF53850">
    <property type="entry name" value="Periplasmic binding protein-like II"/>
    <property type="match status" value="1"/>
</dbReference>
<dbReference type="EMBL" id="SHKR01000011">
    <property type="protein sequence ID" value="RZU19067.1"/>
    <property type="molecule type" value="Genomic_DNA"/>
</dbReference>
<dbReference type="GO" id="GO:0015833">
    <property type="term" value="P:peptide transport"/>
    <property type="evidence" value="ECO:0007669"/>
    <property type="project" value="TreeGrafter"/>
</dbReference>
<comment type="caution">
    <text evidence="2">The sequence shown here is derived from an EMBL/GenBank/DDBJ whole genome shotgun (WGS) entry which is preliminary data.</text>
</comment>
<name>A0A4Q7X7N2_9ACTN</name>
<dbReference type="InterPro" id="IPR006311">
    <property type="entry name" value="TAT_signal"/>
</dbReference>
<evidence type="ECO:0000313" key="2">
    <source>
        <dbReference type="EMBL" id="RZU19067.1"/>
    </source>
</evidence>
<dbReference type="GO" id="GO:0043190">
    <property type="term" value="C:ATP-binding cassette (ABC) transporter complex"/>
    <property type="evidence" value="ECO:0007669"/>
    <property type="project" value="InterPro"/>
</dbReference>
<dbReference type="GO" id="GO:0042597">
    <property type="term" value="C:periplasmic space"/>
    <property type="evidence" value="ECO:0007669"/>
    <property type="project" value="UniProtKB-ARBA"/>
</dbReference>
<sequence length="547" mass="59107">MVTRRYGERGRERGRKNDRVGFGCALDLTIVFTNVRMWRVSEALSRRGFLGVAGAAGLAAVAGCGADGEAAAQPRQGGRLRAVYAGGGAKEVLDPHVQSLFVDIARHKAMYEKLVELGPDLKPVPRLASKWEHDGTATTWRFSLQDASFHDGAKLVAEDVLFSLARIADPAVPERVAQSSLATLDLKRSRALGPSTVELVLTAPNAEFPALLAGIGTQIVRNGFKDPAKPLGTGAFRFASFEAGRSMVASRYDEYWDEPARIEELHILSADSEARANAVQGGQAEYANDMTATFARTAGKAVRVVAAKASTMQAFVMKVDRPPFDNPDVRLAFKLLADRQRLVDVVLAGRGEVGNDLFGKGYQYYPADLPARERDVDRAKALLTKAGLVGKEVEIFTADASAGFVEAATLFADQVAEAGVRLKVTTGSPQTYAKDLLTKGAIGNHRSGAMPIPQYFTDRLLSRSPFNVTHWRRPQFDAGFAAARAITSESERSEKYGGLQKTLRDEGGILAWGLPDYLVAVSAKVQGVQAVPPNTLDQGRFDKVWLA</sequence>
<dbReference type="AlphaFoldDB" id="A0A4Q7X7N2"/>
<dbReference type="Proteomes" id="UP000292027">
    <property type="component" value="Unassembled WGS sequence"/>
</dbReference>